<evidence type="ECO:0000256" key="1">
    <source>
        <dbReference type="SAM" id="Phobius"/>
    </source>
</evidence>
<reference evidence="4" key="2">
    <citation type="submission" date="2012-04" db="EMBL/GenBank/DDBJ databases">
        <title>Complete genome sequence of Providencia stuartii clinical isolate MRSN 2154.</title>
        <authorList>
            <person name="Clifford R.J."/>
            <person name="Hang J."/>
            <person name="Riley M.C."/>
            <person name="Onmus-Leone F."/>
            <person name="Kuschner R.A."/>
            <person name="Lesho E.P."/>
            <person name="Waterman P.E."/>
        </authorList>
    </citation>
    <scope>NUCLEOTIDE SEQUENCE [LARGE SCALE GENOMIC DNA]</scope>
    <source>
        <strain evidence="4">MRSN 2154</strain>
    </source>
</reference>
<evidence type="ECO:0000313" key="4">
    <source>
        <dbReference type="Proteomes" id="UP000005012"/>
    </source>
</evidence>
<keyword evidence="1" id="KW-0812">Transmembrane</keyword>
<dbReference type="GeneID" id="93518829"/>
<dbReference type="HOGENOM" id="CLU_097539_0_0_6"/>
<dbReference type="AlphaFoldDB" id="A0A140NI63"/>
<feature type="chain" id="PRO_5007303614" description="Lipoprotein" evidence="2">
    <location>
        <begin position="22"/>
        <end position="249"/>
    </location>
</feature>
<evidence type="ECO:0008006" key="5">
    <source>
        <dbReference type="Google" id="ProtNLM"/>
    </source>
</evidence>
<name>A0A140NI63_PROSM</name>
<evidence type="ECO:0000256" key="2">
    <source>
        <dbReference type="SAM" id="SignalP"/>
    </source>
</evidence>
<organism evidence="3 4">
    <name type="scientific">Providencia stuartii (strain MRSN 2154)</name>
    <dbReference type="NCBI Taxonomy" id="1157951"/>
    <lineage>
        <taxon>Bacteria</taxon>
        <taxon>Pseudomonadati</taxon>
        <taxon>Pseudomonadota</taxon>
        <taxon>Gammaproteobacteria</taxon>
        <taxon>Enterobacterales</taxon>
        <taxon>Morganellaceae</taxon>
        <taxon>Providencia</taxon>
    </lineage>
</organism>
<proteinExistence type="predicted"/>
<sequence>MKKLLACFLSISILSSTGCLTKNFWEDNPTVETKSQNVVKLTDKIIASFEYKNIKIESKTTKNDINDIKFPDSGFGFIGEKYAYLLTSGSSELMELNELVKIIPLTAFDNPKGIIRIKILPNSNSQSPIEFMQNYFVYTDPKFQFTDAQIKALEQAGFKNRAQGNDKSSWVRTVPIKGYIIDRNDISLPVTSNAKLNELYTVELYASEEQKSFNAGNLIAKIIATPFTVVADVVITPPLAIFVLIAFSK</sequence>
<evidence type="ECO:0000313" key="3">
    <source>
        <dbReference type="EMBL" id="AFH92338.1"/>
    </source>
</evidence>
<feature type="signal peptide" evidence="2">
    <location>
        <begin position="1"/>
        <end position="21"/>
    </location>
</feature>
<dbReference type="RefSeq" id="WP_014656244.1">
    <property type="nucleotide sequence ID" value="NC_017731.1"/>
</dbReference>
<reference evidence="3 4" key="1">
    <citation type="journal article" date="2012" name="J. Bacteriol.">
        <title>Complete Genome Sequence of Providencia stuartii Clinical Isolate MRSN 2154.</title>
        <authorList>
            <person name="Clifford R.J."/>
            <person name="Hang J."/>
            <person name="Riley M.C."/>
            <person name="Onmus-Leone F."/>
            <person name="Kuschner R.A."/>
            <person name="Lesho E.P."/>
            <person name="Waterman P.E."/>
        </authorList>
    </citation>
    <scope>NUCLEOTIDE SEQUENCE [LARGE SCALE GENOMIC DNA]</scope>
    <source>
        <strain evidence="3 4">MRSN 2154</strain>
    </source>
</reference>
<dbReference type="KEGG" id="psi:S70_02215"/>
<keyword evidence="2" id="KW-0732">Signal</keyword>
<protein>
    <recommendedName>
        <fullName evidence="5">Lipoprotein</fullName>
    </recommendedName>
</protein>
<accession>A0A140NI63</accession>
<feature type="transmembrane region" description="Helical" evidence="1">
    <location>
        <begin position="227"/>
        <end position="247"/>
    </location>
</feature>
<gene>
    <name evidence="3" type="ordered locus">S70_02215</name>
</gene>
<dbReference type="EMBL" id="CP003488">
    <property type="protein sequence ID" value="AFH92338.1"/>
    <property type="molecule type" value="Genomic_DNA"/>
</dbReference>
<keyword evidence="1" id="KW-1133">Transmembrane helix</keyword>
<keyword evidence="1" id="KW-0472">Membrane</keyword>
<dbReference type="PROSITE" id="PS51257">
    <property type="entry name" value="PROKAR_LIPOPROTEIN"/>
    <property type="match status" value="1"/>
</dbReference>
<dbReference type="PATRIC" id="fig|1157951.4.peg.439"/>
<dbReference type="Proteomes" id="UP000005012">
    <property type="component" value="Chromosome"/>
</dbReference>
<dbReference type="OrthoDB" id="6623844at2"/>